<gene>
    <name evidence="1" type="ORF">B7R54_06955</name>
</gene>
<dbReference type="Proteomes" id="UP000256486">
    <property type="component" value="Unassembled WGS sequence"/>
</dbReference>
<proteinExistence type="predicted"/>
<comment type="caution">
    <text evidence="1">The sequence shown here is derived from an EMBL/GenBank/DDBJ whole genome shotgun (WGS) entry which is preliminary data.</text>
</comment>
<dbReference type="EMBL" id="NBWZ01000001">
    <property type="protein sequence ID" value="RFA08989.1"/>
    <property type="molecule type" value="Genomic_DNA"/>
</dbReference>
<accession>A0A3E0VH53</accession>
<evidence type="ECO:0000313" key="2">
    <source>
        <dbReference type="Proteomes" id="UP000256486"/>
    </source>
</evidence>
<keyword evidence="2" id="KW-1185">Reference proteome</keyword>
<reference evidence="1 2" key="1">
    <citation type="submission" date="2017-04" db="EMBL/GenBank/DDBJ databases">
        <title>Comparative genome analysis of Subtercola boreus.</title>
        <authorList>
            <person name="Cho Y.-J."/>
            <person name="Cho A."/>
            <person name="Kim O.-S."/>
            <person name="Lee J.-I."/>
        </authorList>
    </citation>
    <scope>NUCLEOTIDE SEQUENCE [LARGE SCALE GENOMIC DNA]</scope>
    <source>
        <strain evidence="1 2">K300</strain>
    </source>
</reference>
<protein>
    <submittedName>
        <fullName evidence="1">Uncharacterized protein</fullName>
    </submittedName>
</protein>
<name>A0A3E0VH53_9MICO</name>
<dbReference type="AlphaFoldDB" id="A0A3E0VH53"/>
<organism evidence="1 2">
    <name type="scientific">Subtercola boreus</name>
    <dbReference type="NCBI Taxonomy" id="120213"/>
    <lineage>
        <taxon>Bacteria</taxon>
        <taxon>Bacillati</taxon>
        <taxon>Actinomycetota</taxon>
        <taxon>Actinomycetes</taxon>
        <taxon>Micrococcales</taxon>
        <taxon>Microbacteriaceae</taxon>
        <taxon>Subtercola</taxon>
    </lineage>
</organism>
<evidence type="ECO:0000313" key="1">
    <source>
        <dbReference type="EMBL" id="RFA08989.1"/>
    </source>
</evidence>
<sequence length="193" mass="22224">MSLPDVYIRRMIIEAGYDIHQLFSGVFREGTETRKGLWIMAMDEDLRLCFLRPVTDRMSGRLVDHVEKISEALHDDVQEVAYFALASATATVQPEEGRLSEIGRDLMACPQLEDYELLGHVIYDPEGYISSIPLYSFQDYLGYGHLPRALAVEGPHDFVWACTCLACTQYRRRTVELRRRHADRNPSERGRQL</sequence>